<dbReference type="AlphaFoldDB" id="A0A069ASI4"/>
<gene>
    <name evidence="1" type="ORF">BN1095_2160002</name>
</gene>
<protein>
    <submittedName>
        <fullName evidence="1">Uncharacterized protein</fullName>
    </submittedName>
</protein>
<accession>A0A069ASI4</accession>
<organism evidence="1">
    <name type="scientific">Clostridioides difficile</name>
    <name type="common">Peptoclostridium difficile</name>
    <dbReference type="NCBI Taxonomy" id="1496"/>
    <lineage>
        <taxon>Bacteria</taxon>
        <taxon>Bacillati</taxon>
        <taxon>Bacillota</taxon>
        <taxon>Clostridia</taxon>
        <taxon>Peptostreptococcales</taxon>
        <taxon>Peptostreptococcaceae</taxon>
        <taxon>Clostridioides</taxon>
    </lineage>
</organism>
<sequence>MQVGQTLFDAAKFAQYRQSRFDTQAAEQRFDAAREELLLKVAESYFNVLLSRDTVAAHAAEKRGLCPAGKAGAGFIQ</sequence>
<dbReference type="Gene3D" id="1.20.1600.10">
    <property type="entry name" value="Outer membrane efflux proteins (OEP)"/>
    <property type="match status" value="1"/>
</dbReference>
<proteinExistence type="predicted"/>
<dbReference type="SUPFAM" id="SSF56954">
    <property type="entry name" value="Outer membrane efflux proteins (OEP)"/>
    <property type="match status" value="1"/>
</dbReference>
<dbReference type="GO" id="GO:0015562">
    <property type="term" value="F:efflux transmembrane transporter activity"/>
    <property type="evidence" value="ECO:0007669"/>
    <property type="project" value="InterPro"/>
</dbReference>
<name>A0A069ASI4_CLODI</name>
<reference evidence="1" key="1">
    <citation type="submission" date="2014-07" db="EMBL/GenBank/DDBJ databases">
        <authorList>
            <person name="Monot Marc"/>
        </authorList>
    </citation>
    <scope>NUCLEOTIDE SEQUENCE</scope>
    <source>
        <strain evidence="1">7032989</strain>
    </source>
</reference>
<dbReference type="EMBL" id="LK932868">
    <property type="protein sequence ID" value="CDT00608.1"/>
    <property type="molecule type" value="Genomic_DNA"/>
</dbReference>
<evidence type="ECO:0000313" key="1">
    <source>
        <dbReference type="EMBL" id="CDT00608.1"/>
    </source>
</evidence>